<dbReference type="PIRSF" id="PIRSF000137">
    <property type="entry name" value="Alcohol_oxidase"/>
    <property type="match status" value="1"/>
</dbReference>
<evidence type="ECO:0000313" key="9">
    <source>
        <dbReference type="EMBL" id="KAL0954149.1"/>
    </source>
</evidence>
<evidence type="ECO:0000256" key="5">
    <source>
        <dbReference type="ARBA" id="ARBA00022827"/>
    </source>
</evidence>
<proteinExistence type="inferred from homology"/>
<dbReference type="Pfam" id="PF00732">
    <property type="entry name" value="GMC_oxred_N"/>
    <property type="match status" value="1"/>
</dbReference>
<comment type="caution">
    <text evidence="9">The sequence shown here is derived from an EMBL/GenBank/DDBJ whole genome shotgun (WGS) entry which is preliminary data.</text>
</comment>
<sequence length="539" mass="58081">MRMSSTPKSRFFHRGCMARVLTGTIHPHLNLASITAFSRTLEAAFSEEHHLLNGMVYTRGSSEDYDRIANITGDSGWSWERLQPYIRKNERWTPPVDNHSTVGQFDPSVHSLTGINSVTLSGFSLPIDQRVIQTTRELPGEFTFTLDMNSGHQLGVGWAQLTIGNGSRSSSATSYLGSKYRHRVNLHILLNSQVTRVLHTRNTTSVNGTLDVRTVELVDVSAGINPGSQRVTVSAKKEVILSAGTFGTPNVLLHSGIGDQSSLAALGITPVLHLPSVGRNLSDHVAGLTSWSVNTTTETLDSIQRNSTQLTVALAEWNNSHTGLLSSTGGNIIGFHRLPDNATIFRETPDPAPGPNTAHYELLFVPGSLFPAPEGNFFSVAASLLTATSRGSVTINSSNPLAAPVINPNSLAEPFDLFTLRESIRAIFRFVQSPTWNGVITGPASSLAGVNISDDAQLDSYLRTTSQLGYHVVGTSAMTARGAAYGVTDPDLKVKGVSGLRIVDASVIPFLPSAHTQVPTYIIAERAADLIKQAWKRQA</sequence>
<evidence type="ECO:0000256" key="7">
    <source>
        <dbReference type="ARBA" id="ARBA00023180"/>
    </source>
</evidence>
<evidence type="ECO:0000256" key="3">
    <source>
        <dbReference type="ARBA" id="ARBA00022630"/>
    </source>
</evidence>
<keyword evidence="6" id="KW-0560">Oxidoreductase</keyword>
<dbReference type="PANTHER" id="PTHR11552:SF201">
    <property type="entry name" value="GLUCOSE-METHANOL-CHOLINE OXIDOREDUCTASE N-TERMINAL DOMAIN-CONTAINING PROTEIN"/>
    <property type="match status" value="1"/>
</dbReference>
<keyword evidence="3" id="KW-0285">Flavoprotein</keyword>
<dbReference type="PROSITE" id="PS00624">
    <property type="entry name" value="GMC_OXRED_2"/>
    <property type="match status" value="1"/>
</dbReference>
<evidence type="ECO:0000256" key="2">
    <source>
        <dbReference type="ARBA" id="ARBA00010790"/>
    </source>
</evidence>
<name>A0ABR3JEL3_9AGAR</name>
<comment type="cofactor">
    <cofactor evidence="1">
        <name>FAD</name>
        <dbReference type="ChEBI" id="CHEBI:57692"/>
    </cofactor>
</comment>
<evidence type="ECO:0000256" key="1">
    <source>
        <dbReference type="ARBA" id="ARBA00001974"/>
    </source>
</evidence>
<dbReference type="EMBL" id="JASNQZ010000008">
    <property type="protein sequence ID" value="KAL0954149.1"/>
    <property type="molecule type" value="Genomic_DNA"/>
</dbReference>
<dbReference type="Gene3D" id="3.30.560.10">
    <property type="entry name" value="Glucose Oxidase, domain 3"/>
    <property type="match status" value="1"/>
</dbReference>
<dbReference type="InterPro" id="IPR012132">
    <property type="entry name" value="GMC_OxRdtase"/>
</dbReference>
<keyword evidence="7" id="KW-0325">Glycoprotein</keyword>
<evidence type="ECO:0000259" key="8">
    <source>
        <dbReference type="PROSITE" id="PS00624"/>
    </source>
</evidence>
<reference evidence="10" key="1">
    <citation type="submission" date="2024-06" db="EMBL/GenBank/DDBJ databases">
        <title>Multi-omics analyses provide insights into the biosynthesis of the anticancer antibiotic pleurotin in Hohenbuehelia grisea.</title>
        <authorList>
            <person name="Weaver J.A."/>
            <person name="Alberti F."/>
        </authorList>
    </citation>
    <scope>NUCLEOTIDE SEQUENCE [LARGE SCALE GENOMIC DNA]</scope>
    <source>
        <strain evidence="10">T-177</strain>
    </source>
</reference>
<organism evidence="9 10">
    <name type="scientific">Hohenbuehelia grisea</name>
    <dbReference type="NCBI Taxonomy" id="104357"/>
    <lineage>
        <taxon>Eukaryota</taxon>
        <taxon>Fungi</taxon>
        <taxon>Dikarya</taxon>
        <taxon>Basidiomycota</taxon>
        <taxon>Agaricomycotina</taxon>
        <taxon>Agaricomycetes</taxon>
        <taxon>Agaricomycetidae</taxon>
        <taxon>Agaricales</taxon>
        <taxon>Pleurotineae</taxon>
        <taxon>Pleurotaceae</taxon>
        <taxon>Hohenbuehelia</taxon>
    </lineage>
</organism>
<accession>A0ABR3JEL3</accession>
<dbReference type="InterPro" id="IPR036188">
    <property type="entry name" value="FAD/NAD-bd_sf"/>
</dbReference>
<dbReference type="Pfam" id="PF05199">
    <property type="entry name" value="GMC_oxred_C"/>
    <property type="match status" value="1"/>
</dbReference>
<dbReference type="Gene3D" id="3.50.50.60">
    <property type="entry name" value="FAD/NAD(P)-binding domain"/>
    <property type="match status" value="1"/>
</dbReference>
<evidence type="ECO:0000256" key="4">
    <source>
        <dbReference type="ARBA" id="ARBA00022729"/>
    </source>
</evidence>
<keyword evidence="10" id="KW-1185">Reference proteome</keyword>
<dbReference type="InterPro" id="IPR000172">
    <property type="entry name" value="GMC_OxRdtase_N"/>
</dbReference>
<dbReference type="Proteomes" id="UP001556367">
    <property type="component" value="Unassembled WGS sequence"/>
</dbReference>
<dbReference type="SUPFAM" id="SSF54373">
    <property type="entry name" value="FAD-linked reductases, C-terminal domain"/>
    <property type="match status" value="1"/>
</dbReference>
<feature type="domain" description="Glucose-methanol-choline oxidoreductase N-terminal" evidence="8">
    <location>
        <begin position="244"/>
        <end position="258"/>
    </location>
</feature>
<evidence type="ECO:0000256" key="6">
    <source>
        <dbReference type="ARBA" id="ARBA00023002"/>
    </source>
</evidence>
<protein>
    <recommendedName>
        <fullName evidence="8">Glucose-methanol-choline oxidoreductase N-terminal domain-containing protein</fullName>
    </recommendedName>
</protein>
<keyword evidence="4" id="KW-0732">Signal</keyword>
<comment type="similarity">
    <text evidence="2">Belongs to the GMC oxidoreductase family.</text>
</comment>
<dbReference type="PANTHER" id="PTHR11552">
    <property type="entry name" value="GLUCOSE-METHANOL-CHOLINE GMC OXIDOREDUCTASE"/>
    <property type="match status" value="1"/>
</dbReference>
<dbReference type="InterPro" id="IPR007867">
    <property type="entry name" value="GMC_OxRtase_C"/>
</dbReference>
<gene>
    <name evidence="9" type="ORF">HGRIS_005286</name>
</gene>
<evidence type="ECO:0000313" key="10">
    <source>
        <dbReference type="Proteomes" id="UP001556367"/>
    </source>
</evidence>
<dbReference type="SUPFAM" id="SSF51905">
    <property type="entry name" value="FAD/NAD(P)-binding domain"/>
    <property type="match status" value="1"/>
</dbReference>
<keyword evidence="5" id="KW-0274">FAD</keyword>